<accession>A0A517PGK9</accession>
<name>A0A517PGK9_9PLAN</name>
<protein>
    <submittedName>
        <fullName evidence="1">Uncharacterized protein</fullName>
    </submittedName>
</protein>
<proteinExistence type="predicted"/>
<dbReference type="AlphaFoldDB" id="A0A517PGK9"/>
<sequence>MQCVAEELVVRASVLCYVETTVQERPEGGLWMVFESTIHQSSEIRITFRLP</sequence>
<dbReference type="EMBL" id="CP036266">
    <property type="protein sequence ID" value="QDT18494.1"/>
    <property type="molecule type" value="Genomic_DNA"/>
</dbReference>
<reference evidence="1 2" key="1">
    <citation type="submission" date="2019-02" db="EMBL/GenBank/DDBJ databases">
        <title>Deep-cultivation of Planctomycetes and their phenomic and genomic characterization uncovers novel biology.</title>
        <authorList>
            <person name="Wiegand S."/>
            <person name="Jogler M."/>
            <person name="Boedeker C."/>
            <person name="Pinto D."/>
            <person name="Vollmers J."/>
            <person name="Rivas-Marin E."/>
            <person name="Kohn T."/>
            <person name="Peeters S.H."/>
            <person name="Heuer A."/>
            <person name="Rast P."/>
            <person name="Oberbeckmann S."/>
            <person name="Bunk B."/>
            <person name="Jeske O."/>
            <person name="Meyerdierks A."/>
            <person name="Storesund J.E."/>
            <person name="Kallscheuer N."/>
            <person name="Luecker S."/>
            <person name="Lage O.M."/>
            <person name="Pohl T."/>
            <person name="Merkel B.J."/>
            <person name="Hornburger P."/>
            <person name="Mueller R.-W."/>
            <person name="Bruemmer F."/>
            <person name="Labrenz M."/>
            <person name="Spormann A.M."/>
            <person name="Op den Camp H."/>
            <person name="Overmann J."/>
            <person name="Amann R."/>
            <person name="Jetten M.S.M."/>
            <person name="Mascher T."/>
            <person name="Medema M.H."/>
            <person name="Devos D.P."/>
            <person name="Kaster A.-K."/>
            <person name="Ovreas L."/>
            <person name="Rohde M."/>
            <person name="Galperin M.Y."/>
            <person name="Jogler C."/>
        </authorList>
    </citation>
    <scope>NUCLEOTIDE SEQUENCE [LARGE SCALE GENOMIC DNA]</scope>
    <source>
        <strain evidence="1 2">HG66A1</strain>
    </source>
</reference>
<keyword evidence="2" id="KW-1185">Reference proteome</keyword>
<evidence type="ECO:0000313" key="2">
    <source>
        <dbReference type="Proteomes" id="UP000320421"/>
    </source>
</evidence>
<gene>
    <name evidence="1" type="ORF">HG66A1_02550</name>
</gene>
<dbReference type="Proteomes" id="UP000320421">
    <property type="component" value="Chromosome"/>
</dbReference>
<evidence type="ECO:0000313" key="1">
    <source>
        <dbReference type="EMBL" id="QDT18494.1"/>
    </source>
</evidence>
<organism evidence="1 2">
    <name type="scientific">Gimesia chilikensis</name>
    <dbReference type="NCBI Taxonomy" id="2605989"/>
    <lineage>
        <taxon>Bacteria</taxon>
        <taxon>Pseudomonadati</taxon>
        <taxon>Planctomycetota</taxon>
        <taxon>Planctomycetia</taxon>
        <taxon>Planctomycetales</taxon>
        <taxon>Planctomycetaceae</taxon>
        <taxon>Gimesia</taxon>
    </lineage>
</organism>